<feature type="compositionally biased region" description="Basic and acidic residues" evidence="5">
    <location>
        <begin position="349"/>
        <end position="373"/>
    </location>
</feature>
<evidence type="ECO:0000313" key="8">
    <source>
        <dbReference type="EMBL" id="CAK0786184.1"/>
    </source>
</evidence>
<dbReference type="CDD" id="cd24162">
    <property type="entry name" value="Prp3_C"/>
    <property type="match status" value="1"/>
</dbReference>
<evidence type="ECO:0000256" key="1">
    <source>
        <dbReference type="ARBA" id="ARBA00004123"/>
    </source>
</evidence>
<organism evidence="8 9">
    <name type="scientific">Coccomyxa viridis</name>
    <dbReference type="NCBI Taxonomy" id="1274662"/>
    <lineage>
        <taxon>Eukaryota</taxon>
        <taxon>Viridiplantae</taxon>
        <taxon>Chlorophyta</taxon>
        <taxon>core chlorophytes</taxon>
        <taxon>Trebouxiophyceae</taxon>
        <taxon>Trebouxiophyceae incertae sedis</taxon>
        <taxon>Coccomyxaceae</taxon>
        <taxon>Coccomyxa</taxon>
    </lineage>
</organism>
<dbReference type="Pfam" id="PF08572">
    <property type="entry name" value="PRP3"/>
    <property type="match status" value="1"/>
</dbReference>
<feature type="domain" description="Pre-mRNA-splicing factor 3" evidence="7">
    <location>
        <begin position="139"/>
        <end position="362"/>
    </location>
</feature>
<evidence type="ECO:0000313" key="9">
    <source>
        <dbReference type="Proteomes" id="UP001314263"/>
    </source>
</evidence>
<dbReference type="PANTHER" id="PTHR14212:SF0">
    <property type="entry name" value="U4_U6 SMALL NUCLEAR RIBONUCLEOPROTEIN PRP3"/>
    <property type="match status" value="1"/>
</dbReference>
<dbReference type="InterPro" id="IPR010541">
    <property type="entry name" value="Prp3_C"/>
</dbReference>
<reference evidence="8 9" key="1">
    <citation type="submission" date="2023-10" db="EMBL/GenBank/DDBJ databases">
        <authorList>
            <person name="Maclean D."/>
            <person name="Macfadyen A."/>
        </authorList>
    </citation>
    <scope>NUCLEOTIDE SEQUENCE [LARGE SCALE GENOMIC DNA]</scope>
</reference>
<proteinExistence type="predicted"/>
<gene>
    <name evidence="8" type="ORF">CVIRNUC_009397</name>
</gene>
<keyword evidence="3" id="KW-0508">mRNA splicing</keyword>
<dbReference type="InterPro" id="IPR013881">
    <property type="entry name" value="Pre-mRNA_splic_Prp3_dom"/>
</dbReference>
<dbReference type="PANTHER" id="PTHR14212">
    <property type="entry name" value="U4/U6-ASSOCIATED RNA SPLICING FACTOR-RELATED"/>
    <property type="match status" value="1"/>
</dbReference>
<dbReference type="EMBL" id="CAUYUE010000014">
    <property type="protein sequence ID" value="CAK0786184.1"/>
    <property type="molecule type" value="Genomic_DNA"/>
</dbReference>
<protein>
    <submittedName>
        <fullName evidence="8">Uncharacterized protein</fullName>
    </submittedName>
</protein>
<name>A0AAV1IJR0_9CHLO</name>
<sequence>MTGENDPDQPAAKRSRFDTSNGQAASSAAPRETVPVKPVTAAGAKAVLERARAAMERKKALDAKLKASKVLSSSMGAAAAPGSAAAGPKIGGPAPLRLDEQGREIDELGRPIERRPAAPAAKANQKAESKQPKQPKVSFYDPDVGDRGLRRMQRKARPSFEFVKQGVFQRQAERQRLTAEFGEEEAKPAKAERVVGDVNAIPLGQRPQESRKPAIELEPVPNVEWWDARLLRNPKSYSMMEGGEDISENLKTDRVTHYVEHPVPIQPPLEEAPAAPMPLMLTQKEQKKIRTQRRMEREKEKQELVRQGLLDPPKPKVKLSNLMRVLGTEAVADPSAMEKVVRNQMAERQAAHDDRNLARKLTPAEKKEKKERKLTGQAFDADAPLVRIYRVTSLADRKHRYLVSVNAEELHLTGCAVRVKDSFAVIVAEGGPKALKKFDKLMLKRIKWHITVEGEKARAAGEDVEEEQPDEEEGGARPDAAKMVWEGNVHAKAFDKFSEQEATSEENARKWFEGRGLVHYWDLCAADAQQSQAQGRH</sequence>
<feature type="domain" description="Small nuclear ribonucleoprotein Prp3 C-terminal" evidence="6">
    <location>
        <begin position="388"/>
        <end position="523"/>
    </location>
</feature>
<dbReference type="InterPro" id="IPR027104">
    <property type="entry name" value="Prp3"/>
</dbReference>
<keyword evidence="4" id="KW-0539">Nucleus</keyword>
<feature type="compositionally biased region" description="Acidic residues" evidence="5">
    <location>
        <begin position="462"/>
        <end position="473"/>
    </location>
</feature>
<keyword evidence="9" id="KW-1185">Reference proteome</keyword>
<keyword evidence="2" id="KW-0507">mRNA processing</keyword>
<dbReference type="AlphaFoldDB" id="A0AAV1IJR0"/>
<evidence type="ECO:0000256" key="5">
    <source>
        <dbReference type="SAM" id="MobiDB-lite"/>
    </source>
</evidence>
<feature type="region of interest" description="Disordered" evidence="5">
    <location>
        <begin position="346"/>
        <end position="373"/>
    </location>
</feature>
<dbReference type="Proteomes" id="UP001314263">
    <property type="component" value="Unassembled WGS sequence"/>
</dbReference>
<comment type="subcellular location">
    <subcellularLocation>
        <location evidence="1">Nucleus</location>
    </subcellularLocation>
</comment>
<feature type="region of interest" description="Disordered" evidence="5">
    <location>
        <begin position="53"/>
        <end position="148"/>
    </location>
</feature>
<evidence type="ECO:0000259" key="7">
    <source>
        <dbReference type="Pfam" id="PF08572"/>
    </source>
</evidence>
<feature type="compositionally biased region" description="Basic and acidic residues" evidence="5">
    <location>
        <begin position="53"/>
        <end position="65"/>
    </location>
</feature>
<dbReference type="GO" id="GO:0046540">
    <property type="term" value="C:U4/U6 x U5 tri-snRNP complex"/>
    <property type="evidence" value="ECO:0007669"/>
    <property type="project" value="InterPro"/>
</dbReference>
<feature type="compositionally biased region" description="Low complexity" evidence="5">
    <location>
        <begin position="68"/>
        <end position="95"/>
    </location>
</feature>
<evidence type="ECO:0000256" key="2">
    <source>
        <dbReference type="ARBA" id="ARBA00022664"/>
    </source>
</evidence>
<evidence type="ECO:0000256" key="4">
    <source>
        <dbReference type="ARBA" id="ARBA00023242"/>
    </source>
</evidence>
<comment type="caution">
    <text evidence="8">The sequence shown here is derived from an EMBL/GenBank/DDBJ whole genome shotgun (WGS) entry which is preliminary data.</text>
</comment>
<evidence type="ECO:0000259" key="6">
    <source>
        <dbReference type="Pfam" id="PF06544"/>
    </source>
</evidence>
<feature type="compositionally biased region" description="Basic and acidic residues" evidence="5">
    <location>
        <begin position="97"/>
        <end position="116"/>
    </location>
</feature>
<dbReference type="Pfam" id="PF06544">
    <property type="entry name" value="Prp3_C"/>
    <property type="match status" value="1"/>
</dbReference>
<feature type="region of interest" description="Disordered" evidence="5">
    <location>
        <begin position="458"/>
        <end position="479"/>
    </location>
</feature>
<feature type="region of interest" description="Disordered" evidence="5">
    <location>
        <begin position="1"/>
        <end position="39"/>
    </location>
</feature>
<accession>A0AAV1IJR0</accession>
<evidence type="ECO:0000256" key="3">
    <source>
        <dbReference type="ARBA" id="ARBA00023187"/>
    </source>
</evidence>
<dbReference type="GO" id="GO:0000398">
    <property type="term" value="P:mRNA splicing, via spliceosome"/>
    <property type="evidence" value="ECO:0007669"/>
    <property type="project" value="InterPro"/>
</dbReference>